<keyword evidence="7" id="KW-1185">Reference proteome</keyword>
<dbReference type="InterPro" id="IPR000594">
    <property type="entry name" value="ThiF_NAD_FAD-bd"/>
</dbReference>
<dbReference type="InterPro" id="IPR045886">
    <property type="entry name" value="ThiF/MoeB/HesA"/>
</dbReference>
<proteinExistence type="inferred from homology"/>
<dbReference type="SUPFAM" id="SSF69572">
    <property type="entry name" value="Activating enzymes of the ubiquitin-like proteins"/>
    <property type="match status" value="1"/>
</dbReference>
<dbReference type="Pfam" id="PF02466">
    <property type="entry name" value="Tim17"/>
    <property type="match status" value="1"/>
</dbReference>
<feature type="domain" description="THIF-type NAD/FAD binding fold" evidence="5">
    <location>
        <begin position="7"/>
        <end position="165"/>
    </location>
</feature>
<dbReference type="GO" id="GO:0045116">
    <property type="term" value="P:protein neddylation"/>
    <property type="evidence" value="ECO:0007669"/>
    <property type="project" value="TreeGrafter"/>
</dbReference>
<dbReference type="FunFam" id="3.40.50.720:FF:000475">
    <property type="entry name" value="NEDD8-activating enzyme E1 regulatory subunit"/>
    <property type="match status" value="1"/>
</dbReference>
<dbReference type="PANTHER" id="PTHR10953:SF29">
    <property type="entry name" value="NEDD8-ACTIVATING ENZYME E1 REGULATORY SUBUNIT"/>
    <property type="match status" value="1"/>
</dbReference>
<comment type="pathway">
    <text evidence="1">Protein modification; protein neddylation.</text>
</comment>
<dbReference type="GO" id="GO:0019781">
    <property type="term" value="F:NEDD8 activating enzyme activity"/>
    <property type="evidence" value="ECO:0007669"/>
    <property type="project" value="TreeGrafter"/>
</dbReference>
<organism evidence="6 7">
    <name type="scientific">Thraustotheca clavata</name>
    <dbReference type="NCBI Taxonomy" id="74557"/>
    <lineage>
        <taxon>Eukaryota</taxon>
        <taxon>Sar</taxon>
        <taxon>Stramenopiles</taxon>
        <taxon>Oomycota</taxon>
        <taxon>Saprolegniomycetes</taxon>
        <taxon>Saprolegniales</taxon>
        <taxon>Achlyaceae</taxon>
        <taxon>Thraustotheca</taxon>
    </lineage>
</organism>
<sequence>MATADKYDRQLRLWGAMGQRKLMSTKLLLLNAGPTGSEVLKNLVLPGIGKFEICDGQTVCKADLGNNFFVTEADLGRPRAQVVMEWMLEMNPDVQGTFRHHCAANVAEFESNYVEQFNMVIATQLPEPALSALAATCQKHAIPLLIVHSFGLIGHVRLQVPNHTIVDSKPDAALLDLRIAEPFPALQNFANEFNLETMNSHEHGHVPYVVILLQCINEWKAAHNGELPKNFAAKEEFKKLVQSKSRGSFGHEVNFTEAGANAYKAYSLAKDSLPSEVSDVLAYASPLQLSAATPNFWFLARALAGFVAKHNCLPHSGHVPDMTAFSTSYVKLQKIYMEKAKEDAQEIYESVKKLIAEFDSKRTLAFEEVVGFCKHASCIGMLNTRSLAEEFQSVNLQEVDMEDEDSVQSPLIWYFMIRAVHCYIAKFAQYPGVHEGDEYTEDAKWLIERAKSIAQSASSPFPEEWITLNHGLEMCRYAEAEVHNIAAILGGIASQEAVKKKAMDDDTKKPSPATTYPYSFNPFIFPRSTSLPVGADLPNFYPISLSDTCAVKTITSGAMGWVLGRAMGLLLSSYEAITPPIPVPGQRELPKVPWREQLQISRRMISEKSTSWGRNFLFFSAMISGMECLVDKKRAHHDISSVAIAGCATGAVFAAGQGVQAQCLACGGMAAFSAAMEMFMHGSD</sequence>
<evidence type="ECO:0000256" key="1">
    <source>
        <dbReference type="ARBA" id="ARBA00005032"/>
    </source>
</evidence>
<keyword evidence="4" id="KW-0833">Ubl conjugation pathway</keyword>
<evidence type="ECO:0000313" key="7">
    <source>
        <dbReference type="Proteomes" id="UP000243217"/>
    </source>
</evidence>
<dbReference type="Pfam" id="PF00899">
    <property type="entry name" value="ThiF"/>
    <property type="match status" value="1"/>
</dbReference>
<evidence type="ECO:0000256" key="2">
    <source>
        <dbReference type="ARBA" id="ARBA00006868"/>
    </source>
</evidence>
<evidence type="ECO:0000259" key="5">
    <source>
        <dbReference type="Pfam" id="PF00899"/>
    </source>
</evidence>
<dbReference type="Gene3D" id="3.40.50.720">
    <property type="entry name" value="NAD(P)-binding Rossmann-like Domain"/>
    <property type="match status" value="2"/>
</dbReference>
<evidence type="ECO:0000313" key="6">
    <source>
        <dbReference type="EMBL" id="OQR92231.1"/>
    </source>
</evidence>
<dbReference type="OrthoDB" id="1708823at2759"/>
<protein>
    <recommendedName>
        <fullName evidence="3">NEDD8-activating enzyme E1 regulatory subunit</fullName>
    </recommendedName>
</protein>
<accession>A0A1V9Z2P7</accession>
<reference evidence="6 7" key="1">
    <citation type="journal article" date="2014" name="Genome Biol. Evol.">
        <title>The secreted proteins of Achlya hypogyna and Thraustotheca clavata identify the ancestral oomycete secretome and reveal gene acquisitions by horizontal gene transfer.</title>
        <authorList>
            <person name="Misner I."/>
            <person name="Blouin N."/>
            <person name="Leonard G."/>
            <person name="Richards T.A."/>
            <person name="Lane C.E."/>
        </authorList>
    </citation>
    <scope>NUCLEOTIDE SEQUENCE [LARGE SCALE GENOMIC DNA]</scope>
    <source>
        <strain evidence="6 7">ATCC 34112</strain>
    </source>
</reference>
<dbReference type="EMBL" id="JNBS01002345">
    <property type="protein sequence ID" value="OQR92231.1"/>
    <property type="molecule type" value="Genomic_DNA"/>
</dbReference>
<comment type="caution">
    <text evidence="6">The sequence shown here is derived from an EMBL/GenBank/DDBJ whole genome shotgun (WGS) entry which is preliminary data.</text>
</comment>
<dbReference type="InterPro" id="IPR035985">
    <property type="entry name" value="Ubiquitin-activating_enz"/>
</dbReference>
<dbReference type="GO" id="GO:0005737">
    <property type="term" value="C:cytoplasm"/>
    <property type="evidence" value="ECO:0007669"/>
    <property type="project" value="TreeGrafter"/>
</dbReference>
<dbReference type="AlphaFoldDB" id="A0A1V9Z2P7"/>
<dbReference type="PANTHER" id="PTHR10953">
    <property type="entry name" value="UBIQUITIN-ACTIVATING ENZYME E1"/>
    <property type="match status" value="1"/>
</dbReference>
<gene>
    <name evidence="6" type="ORF">THRCLA_08756</name>
</gene>
<evidence type="ECO:0000256" key="3">
    <source>
        <dbReference type="ARBA" id="ARBA00015407"/>
    </source>
</evidence>
<name>A0A1V9Z2P7_9STRA</name>
<evidence type="ECO:0000256" key="4">
    <source>
        <dbReference type="ARBA" id="ARBA00022786"/>
    </source>
</evidence>
<comment type="similarity">
    <text evidence="2">Belongs to the ubiquitin-activating E1 family. ULA1 subfamily.</text>
</comment>
<dbReference type="STRING" id="74557.A0A1V9Z2P7"/>
<dbReference type="Proteomes" id="UP000243217">
    <property type="component" value="Unassembled WGS sequence"/>
</dbReference>